<evidence type="ECO:0000313" key="3">
    <source>
        <dbReference type="Proteomes" id="UP000681720"/>
    </source>
</evidence>
<dbReference type="AlphaFoldDB" id="A0A8S3CBQ3"/>
<evidence type="ECO:0000313" key="1">
    <source>
        <dbReference type="EMBL" id="CAF4813591.1"/>
    </source>
</evidence>
<evidence type="ECO:0000313" key="2">
    <source>
        <dbReference type="EMBL" id="CAF4909388.1"/>
    </source>
</evidence>
<dbReference type="EMBL" id="CAJOBH010142887">
    <property type="protein sequence ID" value="CAF4813591.1"/>
    <property type="molecule type" value="Genomic_DNA"/>
</dbReference>
<sequence length="55" mass="6382">EEDKLDLSERLATTLSIDESLHDEDAWMSILDVVNAEIDLLNRLENEQNQIKTRV</sequence>
<proteinExistence type="predicted"/>
<reference evidence="2" key="1">
    <citation type="submission" date="2021-02" db="EMBL/GenBank/DDBJ databases">
        <authorList>
            <person name="Nowell W R."/>
        </authorList>
    </citation>
    <scope>NUCLEOTIDE SEQUENCE</scope>
</reference>
<dbReference type="Proteomes" id="UP000681720">
    <property type="component" value="Unassembled WGS sequence"/>
</dbReference>
<accession>A0A8S3CBQ3</accession>
<name>A0A8S3CBQ3_9BILA</name>
<gene>
    <name evidence="1" type="ORF">BYL167_LOCUS48666</name>
    <name evidence="2" type="ORF">GIL414_LOCUS52240</name>
</gene>
<dbReference type="EMBL" id="CAJOBJ010178495">
    <property type="protein sequence ID" value="CAF4909388.1"/>
    <property type="molecule type" value="Genomic_DNA"/>
</dbReference>
<organism evidence="2 3">
    <name type="scientific">Rotaria magnacalcarata</name>
    <dbReference type="NCBI Taxonomy" id="392030"/>
    <lineage>
        <taxon>Eukaryota</taxon>
        <taxon>Metazoa</taxon>
        <taxon>Spiralia</taxon>
        <taxon>Gnathifera</taxon>
        <taxon>Rotifera</taxon>
        <taxon>Eurotatoria</taxon>
        <taxon>Bdelloidea</taxon>
        <taxon>Philodinida</taxon>
        <taxon>Philodinidae</taxon>
        <taxon>Rotaria</taxon>
    </lineage>
</organism>
<feature type="non-terminal residue" evidence="2">
    <location>
        <position position="1"/>
    </location>
</feature>
<comment type="caution">
    <text evidence="2">The sequence shown here is derived from an EMBL/GenBank/DDBJ whole genome shotgun (WGS) entry which is preliminary data.</text>
</comment>
<protein>
    <submittedName>
        <fullName evidence="2">Uncharacterized protein</fullName>
    </submittedName>
</protein>
<dbReference type="Proteomes" id="UP000681967">
    <property type="component" value="Unassembled WGS sequence"/>
</dbReference>